<proteinExistence type="predicted"/>
<accession>A0ABX4HLL0</accession>
<comment type="caution">
    <text evidence="1">The sequence shown here is derived from an EMBL/GenBank/DDBJ whole genome shotgun (WGS) entry which is preliminary data.</text>
</comment>
<dbReference type="EMBL" id="NSKA01000001">
    <property type="protein sequence ID" value="PAU73275.1"/>
    <property type="molecule type" value="Genomic_DNA"/>
</dbReference>
<dbReference type="Pfam" id="PF05069">
    <property type="entry name" value="Phage_tail_S"/>
    <property type="match status" value="1"/>
</dbReference>
<keyword evidence="2" id="KW-1185">Reference proteome</keyword>
<dbReference type="NCBIfam" id="TIGR01635">
    <property type="entry name" value="tail_comp_S"/>
    <property type="match status" value="1"/>
</dbReference>
<name>A0ABX4HLL0_9GAMM</name>
<organism evidence="1 2">
    <name type="scientific">Vreelandella alkaliphila</name>
    <dbReference type="NCBI Taxonomy" id="272774"/>
    <lineage>
        <taxon>Bacteria</taxon>
        <taxon>Pseudomonadati</taxon>
        <taxon>Pseudomonadota</taxon>
        <taxon>Gammaproteobacteria</taxon>
        <taxon>Oceanospirillales</taxon>
        <taxon>Halomonadaceae</taxon>
        <taxon>Vreelandella</taxon>
    </lineage>
</organism>
<sequence length="156" mass="17812">MSDDLEQEIQQLEGWLTPLIEKLTPKERRVLAREVARDLRIANRNRIKAQTNPDDTPFEPRTQLRSRSGAIRRKAMFTKLRTAKHLKIKTSADEAAVGFLARVARIASVHHYGLRDRVERNGPQHQYARRELIGITAADADHIADSVLNHLAPPDR</sequence>
<protein>
    <submittedName>
        <fullName evidence="1">Phage virion morphogenesis protein</fullName>
    </submittedName>
</protein>
<gene>
    <name evidence="1" type="ORF">CK497_01335</name>
</gene>
<dbReference type="InterPro" id="IPR006522">
    <property type="entry name" value="Phage_virion_morphogenesis"/>
</dbReference>
<dbReference type="RefSeq" id="WP_095602403.1">
    <property type="nucleotide sequence ID" value="NZ_NSKA01000001.1"/>
</dbReference>
<reference evidence="1 2" key="1">
    <citation type="submission" date="2017-08" db="EMBL/GenBank/DDBJ databases">
        <title>Halomonas binhaiensis sp. nov., isolated from saline alkaline soil.</title>
        <authorList>
            <person name="Wang D."/>
            <person name="Zhang G."/>
        </authorList>
    </citation>
    <scope>NUCLEOTIDE SEQUENCE [LARGE SCALE GENOMIC DNA]</scope>
    <source>
        <strain evidence="1 2">WN018</strain>
    </source>
</reference>
<evidence type="ECO:0000313" key="2">
    <source>
        <dbReference type="Proteomes" id="UP000218675"/>
    </source>
</evidence>
<dbReference type="Proteomes" id="UP000218675">
    <property type="component" value="Unassembled WGS sequence"/>
</dbReference>
<evidence type="ECO:0000313" key="1">
    <source>
        <dbReference type="EMBL" id="PAU73275.1"/>
    </source>
</evidence>